<dbReference type="Gene3D" id="3.40.50.12780">
    <property type="entry name" value="N-terminal domain of ligase-like"/>
    <property type="match status" value="1"/>
</dbReference>
<dbReference type="PATRIC" id="fig|28229.4.peg.3121"/>
<dbReference type="Proteomes" id="UP000029843">
    <property type="component" value="Unassembled WGS sequence"/>
</dbReference>
<dbReference type="InterPro" id="IPR050237">
    <property type="entry name" value="ATP-dep_AMP-bd_enzyme"/>
</dbReference>
<dbReference type="SUPFAM" id="SSF56801">
    <property type="entry name" value="Acetyl-CoA synthetase-like"/>
    <property type="match status" value="1"/>
</dbReference>
<proteinExistence type="predicted"/>
<dbReference type="Pfam" id="PF13193">
    <property type="entry name" value="AMP-binding_C"/>
    <property type="match status" value="1"/>
</dbReference>
<dbReference type="PANTHER" id="PTHR43767:SF1">
    <property type="entry name" value="NONRIBOSOMAL PEPTIDE SYNTHASE PES1 (EUROFUNG)-RELATED"/>
    <property type="match status" value="1"/>
</dbReference>
<dbReference type="PROSITE" id="PS00455">
    <property type="entry name" value="AMP_BINDING"/>
    <property type="match status" value="1"/>
</dbReference>
<dbReference type="NCBIfam" id="NF004837">
    <property type="entry name" value="PRK06187.1"/>
    <property type="match status" value="1"/>
</dbReference>
<accession>A0A099KGY0</accession>
<dbReference type="GO" id="GO:0008756">
    <property type="term" value="F:o-succinylbenzoate-CoA ligase activity"/>
    <property type="evidence" value="ECO:0007669"/>
    <property type="project" value="UniProtKB-EC"/>
</dbReference>
<feature type="domain" description="AMP-binding enzyme C-terminal" evidence="2">
    <location>
        <begin position="425"/>
        <end position="501"/>
    </location>
</feature>
<gene>
    <name evidence="3" type="ORF">ND2E_0181</name>
</gene>
<feature type="domain" description="AMP-dependent synthetase/ligase" evidence="1">
    <location>
        <begin position="16"/>
        <end position="375"/>
    </location>
</feature>
<dbReference type="Pfam" id="PF00501">
    <property type="entry name" value="AMP-binding"/>
    <property type="match status" value="1"/>
</dbReference>
<organism evidence="3 4">
    <name type="scientific">Colwellia psychrerythraea</name>
    <name type="common">Vibrio psychroerythus</name>
    <dbReference type="NCBI Taxonomy" id="28229"/>
    <lineage>
        <taxon>Bacteria</taxon>
        <taxon>Pseudomonadati</taxon>
        <taxon>Pseudomonadota</taxon>
        <taxon>Gammaproteobacteria</taxon>
        <taxon>Alteromonadales</taxon>
        <taxon>Colwelliaceae</taxon>
        <taxon>Colwellia</taxon>
    </lineage>
</organism>
<reference evidence="3 4" key="1">
    <citation type="submission" date="2014-08" db="EMBL/GenBank/DDBJ databases">
        <title>Genomic and Phenotypic Diversity of Colwellia psychrerythraea strains from Disparate Marine Basins.</title>
        <authorList>
            <person name="Techtmann S.M."/>
            <person name="Stelling S.C."/>
            <person name="Utturkar S.M."/>
            <person name="Alshibli N."/>
            <person name="Harris A."/>
            <person name="Brown S.D."/>
            <person name="Hazen T.C."/>
        </authorList>
    </citation>
    <scope>NUCLEOTIDE SEQUENCE [LARGE SCALE GENOMIC DNA]</scope>
    <source>
        <strain evidence="3 4">ND2E</strain>
    </source>
</reference>
<evidence type="ECO:0000259" key="2">
    <source>
        <dbReference type="Pfam" id="PF13193"/>
    </source>
</evidence>
<dbReference type="InterPro" id="IPR042099">
    <property type="entry name" value="ANL_N_sf"/>
</dbReference>
<protein>
    <submittedName>
        <fullName evidence="3">O-succinylbenzoate--CoA ligase</fullName>
        <ecNumber evidence="3">6.2.1.26</ecNumber>
    </submittedName>
</protein>
<dbReference type="RefSeq" id="WP_033094779.1">
    <property type="nucleotide sequence ID" value="NZ_JQED01000042.1"/>
</dbReference>
<sequence>MYFYQALQRNATIFSNNIGTSFGDRERTWKEVEQRVAKLAGALVKHGVGQENHVAILAMNSDQYFEYYNAIPWIGGVVVPLNIRWSIKENIYSLENSQSSVLFVDDAFLDMGKELAKQCEKIQVVIYMGDGETPAGMLNYEQLIEHAEAIAPVENNYNNLAGIFYTGGTTGFPKGVMLSHTNLWSSSIVVTAEMGLNVAGERYLHAAPMFHLADVGVSYAMVIGGLSQVFIPYFEATSVIETIEHKQINHVLLVPTMVTMMLATPTLDNANFSSLKHIIYGASPMPEGTLITAMEKMSSVKFIQAYGQSELSPVISILPAEYHVLEGPNAGKLRSAGRPAYCVRVEIRDENGTVLPAGKVGEIVASGPNTMLGYWNNSDQTTATLIDGWVMTGDAGYMDEDGFIFLVDRLKDMIVTGGENVFSAEVENALSHHPAIQESVVLGIPSKQWGESVHAILRLNEGQKVTDEEIFSHCREYIAGYKIPQSIEIRTEAFPITGAGKIMKNELREPYWANEIRAIN</sequence>
<dbReference type="EC" id="6.2.1.26" evidence="3"/>
<dbReference type="InterPro" id="IPR045851">
    <property type="entry name" value="AMP-bd_C_sf"/>
</dbReference>
<dbReference type="InterPro" id="IPR025110">
    <property type="entry name" value="AMP-bd_C"/>
</dbReference>
<dbReference type="InterPro" id="IPR020845">
    <property type="entry name" value="AMP-binding_CS"/>
</dbReference>
<dbReference type="Gene3D" id="3.30.300.30">
    <property type="match status" value="1"/>
</dbReference>
<dbReference type="EMBL" id="JQED01000042">
    <property type="protein sequence ID" value="KGJ88888.1"/>
    <property type="molecule type" value="Genomic_DNA"/>
</dbReference>
<dbReference type="OrthoDB" id="9803968at2"/>
<evidence type="ECO:0000313" key="3">
    <source>
        <dbReference type="EMBL" id="KGJ88888.1"/>
    </source>
</evidence>
<comment type="caution">
    <text evidence="3">The sequence shown here is derived from an EMBL/GenBank/DDBJ whole genome shotgun (WGS) entry which is preliminary data.</text>
</comment>
<dbReference type="PANTHER" id="PTHR43767">
    <property type="entry name" value="LONG-CHAIN-FATTY-ACID--COA LIGASE"/>
    <property type="match status" value="1"/>
</dbReference>
<evidence type="ECO:0000259" key="1">
    <source>
        <dbReference type="Pfam" id="PF00501"/>
    </source>
</evidence>
<evidence type="ECO:0000313" key="4">
    <source>
        <dbReference type="Proteomes" id="UP000029843"/>
    </source>
</evidence>
<dbReference type="InterPro" id="IPR000873">
    <property type="entry name" value="AMP-dep_synth/lig_dom"/>
</dbReference>
<name>A0A099KGY0_COLPS</name>
<dbReference type="AlphaFoldDB" id="A0A099KGY0"/>
<keyword evidence="3" id="KW-0436">Ligase</keyword>